<organism evidence="1 2">
    <name type="scientific">Clostridium puniceum</name>
    <dbReference type="NCBI Taxonomy" id="29367"/>
    <lineage>
        <taxon>Bacteria</taxon>
        <taxon>Bacillati</taxon>
        <taxon>Bacillota</taxon>
        <taxon>Clostridia</taxon>
        <taxon>Eubacteriales</taxon>
        <taxon>Clostridiaceae</taxon>
        <taxon>Clostridium</taxon>
    </lineage>
</organism>
<gene>
    <name evidence="1" type="ORF">CLPUN_41650</name>
</gene>
<evidence type="ECO:0000313" key="1">
    <source>
        <dbReference type="EMBL" id="OOM74025.1"/>
    </source>
</evidence>
<proteinExistence type="predicted"/>
<reference evidence="1 2" key="1">
    <citation type="submission" date="2016-05" db="EMBL/GenBank/DDBJ databases">
        <title>Microbial solvent formation.</title>
        <authorList>
            <person name="Poehlein A."/>
            <person name="Montoya Solano J.D."/>
            <person name="Flitsch S."/>
            <person name="Krabben P."/>
            <person name="Duerre P."/>
            <person name="Daniel R."/>
        </authorList>
    </citation>
    <scope>NUCLEOTIDE SEQUENCE [LARGE SCALE GENOMIC DNA]</scope>
    <source>
        <strain evidence="1 2">DSM 2619</strain>
    </source>
</reference>
<dbReference type="Proteomes" id="UP000190890">
    <property type="component" value="Unassembled WGS sequence"/>
</dbReference>
<evidence type="ECO:0000313" key="2">
    <source>
        <dbReference type="Proteomes" id="UP000190890"/>
    </source>
</evidence>
<name>A0A1S8T997_9CLOT</name>
<dbReference type="AlphaFoldDB" id="A0A1S8T997"/>
<accession>A0A1S8T997</accession>
<comment type="caution">
    <text evidence="1">The sequence shown here is derived from an EMBL/GenBank/DDBJ whole genome shotgun (WGS) entry which is preliminary data.</text>
</comment>
<sequence length="66" mass="7496">MSRILGHKNTNIARVYLENLKYVEILEKSLKTSSLSNKYVKVIKADLDNKSVTLSQTDKVDKNSLV</sequence>
<dbReference type="EMBL" id="LZZM01000205">
    <property type="protein sequence ID" value="OOM74025.1"/>
    <property type="molecule type" value="Genomic_DNA"/>
</dbReference>
<keyword evidence="2" id="KW-1185">Reference proteome</keyword>
<protein>
    <submittedName>
        <fullName evidence="1">Uncharacterized protein</fullName>
    </submittedName>
</protein>